<organism evidence="2 3">
    <name type="scientific">Trypanosoma cruzi</name>
    <dbReference type="NCBI Taxonomy" id="5693"/>
    <lineage>
        <taxon>Eukaryota</taxon>
        <taxon>Discoba</taxon>
        <taxon>Euglenozoa</taxon>
        <taxon>Kinetoplastea</taxon>
        <taxon>Metakinetoplastina</taxon>
        <taxon>Trypanosomatida</taxon>
        <taxon>Trypanosomatidae</taxon>
        <taxon>Trypanosoma</taxon>
        <taxon>Schizotrypanum</taxon>
    </lineage>
</organism>
<name>A0A2V2WSW5_TRYCR</name>
<evidence type="ECO:0000313" key="3">
    <source>
        <dbReference type="Proteomes" id="UP000246078"/>
    </source>
</evidence>
<evidence type="ECO:0000256" key="1">
    <source>
        <dbReference type="SAM" id="MobiDB-lite"/>
    </source>
</evidence>
<protein>
    <submittedName>
        <fullName evidence="2">Uncharacterized protein</fullName>
    </submittedName>
</protein>
<feature type="region of interest" description="Disordered" evidence="1">
    <location>
        <begin position="40"/>
        <end position="88"/>
    </location>
</feature>
<dbReference type="EMBL" id="PRFC01000066">
    <property type="protein sequence ID" value="PWV10769.1"/>
    <property type="molecule type" value="Genomic_DNA"/>
</dbReference>
<feature type="compositionally biased region" description="Basic residues" evidence="1">
    <location>
        <begin position="73"/>
        <end position="88"/>
    </location>
</feature>
<dbReference type="AlphaFoldDB" id="A0A2V2WSW5"/>
<dbReference type="VEuPathDB" id="TriTrypDB:TcCLB.507623.125"/>
<evidence type="ECO:0000313" key="2">
    <source>
        <dbReference type="EMBL" id="PWV10769.1"/>
    </source>
</evidence>
<dbReference type="Proteomes" id="UP000246078">
    <property type="component" value="Unassembled WGS sequence"/>
</dbReference>
<comment type="caution">
    <text evidence="2">The sequence shown here is derived from an EMBL/GenBank/DDBJ whole genome shotgun (WGS) entry which is preliminary data.</text>
</comment>
<accession>A0A2V2WSW5</accession>
<sequence>MSTTCGFKGCLNHTYLVMPVCTHCGKCMCTAAATPRRMHRSARQQRMRQRCGGGASTLASMTSRRGWIAAGKNSRHNERKSHRRGNND</sequence>
<gene>
    <name evidence="2" type="ORF">C3747_66g110</name>
</gene>
<dbReference type="VEuPathDB" id="TriTrypDB:C3747_66g110"/>
<feature type="compositionally biased region" description="Basic residues" evidence="1">
    <location>
        <begin position="40"/>
        <end position="49"/>
    </location>
</feature>
<proteinExistence type="predicted"/>
<reference evidence="2 3" key="1">
    <citation type="journal article" date="2018" name="Microb. Genom.">
        <title>Expanding an expanded genome: long-read sequencing of Trypanosoma cruzi.</title>
        <authorList>
            <person name="Berna L."/>
            <person name="Rodriguez M."/>
            <person name="Chiribao M.L."/>
            <person name="Parodi-Talice A."/>
            <person name="Pita S."/>
            <person name="Rijo G."/>
            <person name="Alvarez-Valin F."/>
            <person name="Robello C."/>
        </authorList>
    </citation>
    <scope>NUCLEOTIDE SEQUENCE [LARGE SCALE GENOMIC DNA]</scope>
    <source>
        <strain evidence="2 3">TCC</strain>
    </source>
</reference>